<protein>
    <recommendedName>
        <fullName evidence="3">YqaJ viral recombinase domain-containing protein</fullName>
    </recommendedName>
</protein>
<keyword evidence="2" id="KW-1185">Reference proteome</keyword>
<reference evidence="1 2" key="1">
    <citation type="submission" date="2019-01" db="EMBL/GenBank/DDBJ databases">
        <authorList>
            <person name="Sayadi A."/>
        </authorList>
    </citation>
    <scope>NUCLEOTIDE SEQUENCE [LARGE SCALE GENOMIC DNA]</scope>
</reference>
<dbReference type="EMBL" id="CAACVG010006779">
    <property type="protein sequence ID" value="VEN41632.1"/>
    <property type="molecule type" value="Genomic_DNA"/>
</dbReference>
<gene>
    <name evidence="1" type="ORF">CALMAC_LOCUS5386</name>
</gene>
<dbReference type="AlphaFoldDB" id="A0A653C1N7"/>
<dbReference type="Gene3D" id="3.90.320.10">
    <property type="match status" value="1"/>
</dbReference>
<evidence type="ECO:0000313" key="2">
    <source>
        <dbReference type="Proteomes" id="UP000410492"/>
    </source>
</evidence>
<dbReference type="Proteomes" id="UP000410492">
    <property type="component" value="Unassembled WGS sequence"/>
</dbReference>
<accession>A0A653C1N7</accession>
<sequence length="57" mass="6343">MYEKSAREAFVSKTGRIIVVCGTIESAGNKWLGFSPPGVMLNLNRRPIALLEIKCLY</sequence>
<organism evidence="1 2">
    <name type="scientific">Callosobruchus maculatus</name>
    <name type="common">Southern cowpea weevil</name>
    <name type="synonym">Pulse bruchid</name>
    <dbReference type="NCBI Taxonomy" id="64391"/>
    <lineage>
        <taxon>Eukaryota</taxon>
        <taxon>Metazoa</taxon>
        <taxon>Ecdysozoa</taxon>
        <taxon>Arthropoda</taxon>
        <taxon>Hexapoda</taxon>
        <taxon>Insecta</taxon>
        <taxon>Pterygota</taxon>
        <taxon>Neoptera</taxon>
        <taxon>Endopterygota</taxon>
        <taxon>Coleoptera</taxon>
        <taxon>Polyphaga</taxon>
        <taxon>Cucujiformia</taxon>
        <taxon>Chrysomeloidea</taxon>
        <taxon>Chrysomelidae</taxon>
        <taxon>Bruchinae</taxon>
        <taxon>Bruchini</taxon>
        <taxon>Callosobruchus</taxon>
    </lineage>
</organism>
<dbReference type="OrthoDB" id="6592755at2759"/>
<dbReference type="InterPro" id="IPR011604">
    <property type="entry name" value="PDDEXK-like_dom_sf"/>
</dbReference>
<name>A0A653C1N7_CALMS</name>
<evidence type="ECO:0000313" key="1">
    <source>
        <dbReference type="EMBL" id="VEN41632.1"/>
    </source>
</evidence>
<proteinExistence type="predicted"/>
<evidence type="ECO:0008006" key="3">
    <source>
        <dbReference type="Google" id="ProtNLM"/>
    </source>
</evidence>